<protein>
    <submittedName>
        <fullName evidence="1">Uncharacterized protein</fullName>
    </submittedName>
</protein>
<evidence type="ECO:0000313" key="1">
    <source>
        <dbReference type="EMBL" id="DAF86278.1"/>
    </source>
</evidence>
<dbReference type="EMBL" id="BK015941">
    <property type="protein sequence ID" value="DAF86278.1"/>
    <property type="molecule type" value="Genomic_DNA"/>
</dbReference>
<accession>A0A8S5TVQ5</accession>
<organism evidence="1">
    <name type="scientific">Siphoviridae sp. ctx254</name>
    <dbReference type="NCBI Taxonomy" id="2825737"/>
    <lineage>
        <taxon>Viruses</taxon>
        <taxon>Duplodnaviria</taxon>
        <taxon>Heunggongvirae</taxon>
        <taxon>Uroviricota</taxon>
        <taxon>Caudoviricetes</taxon>
    </lineage>
</organism>
<reference evidence="1" key="1">
    <citation type="journal article" date="2021" name="Proc. Natl. Acad. Sci. U.S.A.">
        <title>A Catalog of Tens of Thousands of Viruses from Human Metagenomes Reveals Hidden Associations with Chronic Diseases.</title>
        <authorList>
            <person name="Tisza M.J."/>
            <person name="Buck C.B."/>
        </authorList>
    </citation>
    <scope>NUCLEOTIDE SEQUENCE</scope>
    <source>
        <strain evidence="1">Ctx254</strain>
    </source>
</reference>
<sequence>MKNNAVYPGLKIEPAFGEEGCYVSFWMSSDEWKALKKLGLKKRLAKRFGLTGTTLYADNTPYAKELRFFVKGSEWSEFESSRLFRELAAYAELLHREKERMYTALHEQECKEETQQSSAPGLRAWFQSLWARASKLFHHT</sequence>
<proteinExistence type="predicted"/>
<name>A0A8S5TVQ5_9CAUD</name>